<evidence type="ECO:0000256" key="1">
    <source>
        <dbReference type="SAM" id="Coils"/>
    </source>
</evidence>
<dbReference type="InterPro" id="IPR009057">
    <property type="entry name" value="Homeodomain-like_sf"/>
</dbReference>
<organism evidence="2">
    <name type="scientific">mine drainage metagenome</name>
    <dbReference type="NCBI Taxonomy" id="410659"/>
    <lineage>
        <taxon>unclassified sequences</taxon>
        <taxon>metagenomes</taxon>
        <taxon>ecological metagenomes</taxon>
    </lineage>
</organism>
<dbReference type="GO" id="GO:0004803">
    <property type="term" value="F:transposase activity"/>
    <property type="evidence" value="ECO:0007669"/>
    <property type="project" value="InterPro"/>
</dbReference>
<dbReference type="EMBL" id="AUZZ01006019">
    <property type="protein sequence ID" value="EQD47657.1"/>
    <property type="molecule type" value="Genomic_DNA"/>
</dbReference>
<gene>
    <name evidence="2" type="ORF">B2A_08358</name>
</gene>
<dbReference type="GO" id="GO:0006313">
    <property type="term" value="P:DNA transposition"/>
    <property type="evidence" value="ECO:0007669"/>
    <property type="project" value="InterPro"/>
</dbReference>
<dbReference type="Pfam" id="PF01527">
    <property type="entry name" value="HTH_Tnp_1"/>
    <property type="match status" value="1"/>
</dbReference>
<reference evidence="2" key="1">
    <citation type="submission" date="2013-08" db="EMBL/GenBank/DDBJ databases">
        <authorList>
            <person name="Mendez C."/>
            <person name="Richter M."/>
            <person name="Ferrer M."/>
            <person name="Sanchez J."/>
        </authorList>
    </citation>
    <scope>NUCLEOTIDE SEQUENCE</scope>
</reference>
<reference evidence="2" key="2">
    <citation type="journal article" date="2014" name="ISME J.">
        <title>Microbial stratification in low pH oxic and suboxic macroscopic growths along an acid mine drainage.</title>
        <authorList>
            <person name="Mendez-Garcia C."/>
            <person name="Mesa V."/>
            <person name="Sprenger R.R."/>
            <person name="Richter M."/>
            <person name="Diez M.S."/>
            <person name="Solano J."/>
            <person name="Bargiela R."/>
            <person name="Golyshina O.V."/>
            <person name="Manteca A."/>
            <person name="Ramos J.L."/>
            <person name="Gallego J.R."/>
            <person name="Llorente I."/>
            <person name="Martins Dos Santos V.A."/>
            <person name="Jensen O.N."/>
            <person name="Pelaez A.I."/>
            <person name="Sanchez J."/>
            <person name="Ferrer M."/>
        </authorList>
    </citation>
    <scope>NUCLEOTIDE SEQUENCE</scope>
</reference>
<proteinExistence type="predicted"/>
<dbReference type="AlphaFoldDB" id="T0ZSZ2"/>
<protein>
    <submittedName>
        <fullName evidence="2">Transposase IS3/IS911</fullName>
    </submittedName>
</protein>
<dbReference type="InterPro" id="IPR002514">
    <property type="entry name" value="Transposase_8"/>
</dbReference>
<keyword evidence="1" id="KW-0175">Coiled coil</keyword>
<dbReference type="SUPFAM" id="SSF46689">
    <property type="entry name" value="Homeodomain-like"/>
    <property type="match status" value="1"/>
</dbReference>
<feature type="coiled-coil region" evidence="1">
    <location>
        <begin position="59"/>
        <end position="86"/>
    </location>
</feature>
<name>T0ZSZ2_9ZZZZ</name>
<comment type="caution">
    <text evidence="2">The sequence shown here is derived from an EMBL/GenBank/DDBJ whole genome shotgun (WGS) entry which is preliminary data.</text>
</comment>
<accession>T0ZSZ2</accession>
<dbReference type="GO" id="GO:0003677">
    <property type="term" value="F:DNA binding"/>
    <property type="evidence" value="ECO:0007669"/>
    <property type="project" value="InterPro"/>
</dbReference>
<evidence type="ECO:0000313" key="2">
    <source>
        <dbReference type="EMBL" id="EQD47657.1"/>
    </source>
</evidence>
<dbReference type="Gene3D" id="1.10.10.60">
    <property type="entry name" value="Homeodomain-like"/>
    <property type="match status" value="1"/>
</dbReference>
<sequence>MAKRTVRYTPEFKRQMVGLVRSGRTAGSLAKEFGPSAWTIALWAKQDARDAGKGDGGLTTAEREEFTRLRRENRRLKEEREILSTAAAWFATESSATWKRSSGS</sequence>